<evidence type="ECO:0000313" key="7">
    <source>
        <dbReference type="EMBL" id="TJZ61966.1"/>
    </source>
</evidence>
<dbReference type="InterPro" id="IPR043461">
    <property type="entry name" value="LpxH-like"/>
</dbReference>
<dbReference type="GO" id="GO:0046872">
    <property type="term" value="F:metal ion binding"/>
    <property type="evidence" value="ECO:0007669"/>
    <property type="project" value="UniProtKB-KW"/>
</dbReference>
<evidence type="ECO:0000256" key="2">
    <source>
        <dbReference type="ARBA" id="ARBA00022519"/>
    </source>
</evidence>
<evidence type="ECO:0000259" key="6">
    <source>
        <dbReference type="Pfam" id="PF00149"/>
    </source>
</evidence>
<proteinExistence type="predicted"/>
<gene>
    <name evidence="7" type="ORF">FAZ15_05475</name>
</gene>
<dbReference type="AlphaFoldDB" id="A0A4U0P3N0"/>
<dbReference type="Pfam" id="PF00149">
    <property type="entry name" value="Metallophos"/>
    <property type="match status" value="1"/>
</dbReference>
<dbReference type="Proteomes" id="UP000306808">
    <property type="component" value="Unassembled WGS sequence"/>
</dbReference>
<dbReference type="EMBL" id="SUME01000002">
    <property type="protein sequence ID" value="TJZ61966.1"/>
    <property type="molecule type" value="Genomic_DNA"/>
</dbReference>
<reference evidence="7 8" key="1">
    <citation type="submission" date="2019-04" db="EMBL/GenBank/DDBJ databases">
        <title>Sphingobacterium olei sp. nov., isolated from oil-contaminated soil.</title>
        <authorList>
            <person name="Liu B."/>
        </authorList>
    </citation>
    <scope>NUCLEOTIDE SEQUENCE [LARGE SCALE GENOMIC DNA]</scope>
    <source>
        <strain evidence="7 8">HAL-9</strain>
    </source>
</reference>
<keyword evidence="2" id="KW-0997">Cell inner membrane</keyword>
<name>A0A4U0P3N0_9SPHI</name>
<evidence type="ECO:0000256" key="3">
    <source>
        <dbReference type="ARBA" id="ARBA00022723"/>
    </source>
</evidence>
<sequence length="276" mass="32267">MKREVDLVILSDVHLGTYGCRAQELLHYLYSIKPAKLVLNGDIMDIWQFKKSYFPDQHLKVIKYLFDMAYQGCEVIYITGNHDEMLRKFTNIHFGNIQLVDKLVLHLGDKRAWIFHGDVFDASIQHSKWLAKLGGWGYDRLIGLNNLMNWILVRFGKEKYSLSKRIKNSVKKAVKFISDFEQTASELAIESEYDYVICGHIHQPQIRTVVTKKGSCVYMNSGDWIENLSALEYHNGEWDMFGYEEKKDTLGKYPIHDVLLNYSLENILERVRVQSF</sequence>
<evidence type="ECO:0000256" key="1">
    <source>
        <dbReference type="ARBA" id="ARBA00022475"/>
    </source>
</evidence>
<feature type="domain" description="Calcineurin-like phosphoesterase" evidence="6">
    <location>
        <begin position="8"/>
        <end position="204"/>
    </location>
</feature>
<dbReference type="Gene3D" id="3.60.21.10">
    <property type="match status" value="1"/>
</dbReference>
<dbReference type="InterPro" id="IPR004843">
    <property type="entry name" value="Calcineurin-like_PHP"/>
</dbReference>
<dbReference type="GO" id="GO:0008758">
    <property type="term" value="F:UDP-2,3-diacylglucosamine hydrolase activity"/>
    <property type="evidence" value="ECO:0007669"/>
    <property type="project" value="TreeGrafter"/>
</dbReference>
<dbReference type="OrthoDB" id="9802481at2"/>
<dbReference type="SUPFAM" id="SSF56300">
    <property type="entry name" value="Metallo-dependent phosphatases"/>
    <property type="match status" value="1"/>
</dbReference>
<accession>A0A4U0P3N0</accession>
<dbReference type="PANTHER" id="PTHR34990:SF2">
    <property type="entry name" value="BLL8164 PROTEIN"/>
    <property type="match status" value="1"/>
</dbReference>
<keyword evidence="5" id="KW-0464">Manganese</keyword>
<keyword evidence="1" id="KW-1003">Cell membrane</keyword>
<organism evidence="7 8">
    <name type="scientific">Sphingobacterium olei</name>
    <dbReference type="NCBI Taxonomy" id="2571155"/>
    <lineage>
        <taxon>Bacteria</taxon>
        <taxon>Pseudomonadati</taxon>
        <taxon>Bacteroidota</taxon>
        <taxon>Sphingobacteriia</taxon>
        <taxon>Sphingobacteriales</taxon>
        <taxon>Sphingobacteriaceae</taxon>
        <taxon>Sphingobacterium</taxon>
    </lineage>
</organism>
<keyword evidence="4" id="KW-0472">Membrane</keyword>
<evidence type="ECO:0000256" key="4">
    <source>
        <dbReference type="ARBA" id="ARBA00023136"/>
    </source>
</evidence>
<evidence type="ECO:0000313" key="8">
    <source>
        <dbReference type="Proteomes" id="UP000306808"/>
    </source>
</evidence>
<comment type="caution">
    <text evidence="7">The sequence shown here is derived from an EMBL/GenBank/DDBJ whole genome shotgun (WGS) entry which is preliminary data.</text>
</comment>
<dbReference type="RefSeq" id="WP_136900313.1">
    <property type="nucleotide sequence ID" value="NZ_SUME01000002.1"/>
</dbReference>
<dbReference type="CDD" id="cd07398">
    <property type="entry name" value="MPP_YbbF-LpxH"/>
    <property type="match status" value="1"/>
</dbReference>
<evidence type="ECO:0000256" key="5">
    <source>
        <dbReference type="ARBA" id="ARBA00023211"/>
    </source>
</evidence>
<keyword evidence="3" id="KW-0479">Metal-binding</keyword>
<dbReference type="InterPro" id="IPR029052">
    <property type="entry name" value="Metallo-depent_PP-like"/>
</dbReference>
<dbReference type="GO" id="GO:0009245">
    <property type="term" value="P:lipid A biosynthetic process"/>
    <property type="evidence" value="ECO:0007669"/>
    <property type="project" value="TreeGrafter"/>
</dbReference>
<dbReference type="GO" id="GO:0016020">
    <property type="term" value="C:membrane"/>
    <property type="evidence" value="ECO:0007669"/>
    <property type="project" value="GOC"/>
</dbReference>
<dbReference type="PANTHER" id="PTHR34990">
    <property type="entry name" value="UDP-2,3-DIACYLGLUCOSAMINE HYDROLASE-RELATED"/>
    <property type="match status" value="1"/>
</dbReference>
<protein>
    <submittedName>
        <fullName evidence="7">UDP-2,3-diacylglucosamine diphosphatase</fullName>
    </submittedName>
</protein>
<keyword evidence="8" id="KW-1185">Reference proteome</keyword>